<dbReference type="Proteomes" id="UP000050761">
    <property type="component" value="Unassembled WGS sequence"/>
</dbReference>
<feature type="chain" id="PRO_5044551325" evidence="2">
    <location>
        <begin position="17"/>
        <end position="112"/>
    </location>
</feature>
<name>A0A183FAG6_HELPZ</name>
<dbReference type="WBParaSite" id="HPBE_0000315801-mRNA-1">
    <property type="protein sequence ID" value="HPBE_0000315801-mRNA-1"/>
    <property type="gene ID" value="HPBE_0000315801"/>
</dbReference>
<evidence type="ECO:0000313" key="4">
    <source>
        <dbReference type="EMBL" id="VDO31595.1"/>
    </source>
</evidence>
<organism evidence="5 6">
    <name type="scientific">Heligmosomoides polygyrus</name>
    <name type="common">Parasitic roundworm</name>
    <dbReference type="NCBI Taxonomy" id="6339"/>
    <lineage>
        <taxon>Eukaryota</taxon>
        <taxon>Metazoa</taxon>
        <taxon>Ecdysozoa</taxon>
        <taxon>Nematoda</taxon>
        <taxon>Chromadorea</taxon>
        <taxon>Rhabditida</taxon>
        <taxon>Rhabditina</taxon>
        <taxon>Rhabditomorpha</taxon>
        <taxon>Strongyloidea</taxon>
        <taxon>Heligmosomidae</taxon>
        <taxon>Heligmosomoides</taxon>
    </lineage>
</organism>
<evidence type="ECO:0000259" key="3">
    <source>
        <dbReference type="Pfam" id="PF02520"/>
    </source>
</evidence>
<protein>
    <submittedName>
        <fullName evidence="6">DUF148 domain-containing protein</fullName>
    </submittedName>
</protein>
<evidence type="ECO:0000256" key="2">
    <source>
        <dbReference type="SAM" id="SignalP"/>
    </source>
</evidence>
<dbReference type="OrthoDB" id="5845888at2759"/>
<accession>A0A183FAG6</accession>
<feature type="domain" description="SXP/RAL-2 family protein Ani s 5-like cation-binding" evidence="3">
    <location>
        <begin position="52"/>
        <end position="97"/>
    </location>
</feature>
<evidence type="ECO:0000313" key="5">
    <source>
        <dbReference type="Proteomes" id="UP000050761"/>
    </source>
</evidence>
<dbReference type="Pfam" id="PF02520">
    <property type="entry name" value="ANIS5_cation-bd"/>
    <property type="match status" value="1"/>
</dbReference>
<reference evidence="6" key="2">
    <citation type="submission" date="2019-09" db="UniProtKB">
        <authorList>
            <consortium name="WormBaseParasite"/>
        </authorList>
    </citation>
    <scope>IDENTIFICATION</scope>
</reference>
<keyword evidence="5" id="KW-1185">Reference proteome</keyword>
<gene>
    <name evidence="4" type="ORF">HPBE_LOCUS3159</name>
</gene>
<keyword evidence="2" id="KW-0732">Signal</keyword>
<proteinExistence type="predicted"/>
<dbReference type="InterPro" id="IPR003677">
    <property type="entry name" value="ANIS5_cation-bd"/>
</dbReference>
<feature type="signal peptide" evidence="2">
    <location>
        <begin position="1"/>
        <end position="16"/>
    </location>
</feature>
<dbReference type="PANTHER" id="PTHR21593">
    <property type="entry name" value="PRION-LIKE- Q/N-RICH -DOMAIN-BEARING PROTEIN PROTEIN"/>
    <property type="match status" value="1"/>
</dbReference>
<feature type="region of interest" description="Disordered" evidence="1">
    <location>
        <begin position="17"/>
        <end position="47"/>
    </location>
</feature>
<dbReference type="AlphaFoldDB" id="A0A183FAG6"/>
<accession>A0A3P7Y2I2</accession>
<evidence type="ECO:0000256" key="1">
    <source>
        <dbReference type="SAM" id="MobiDB-lite"/>
    </source>
</evidence>
<reference evidence="4 5" key="1">
    <citation type="submission" date="2018-11" db="EMBL/GenBank/DDBJ databases">
        <authorList>
            <consortium name="Pathogen Informatics"/>
        </authorList>
    </citation>
    <scope>NUCLEOTIDE SEQUENCE [LARGE SCALE GENOMIC DNA]</scope>
</reference>
<feature type="compositionally biased region" description="Gly residues" evidence="1">
    <location>
        <begin position="17"/>
        <end position="41"/>
    </location>
</feature>
<evidence type="ECO:0000313" key="6">
    <source>
        <dbReference type="WBParaSite" id="HPBE_0000315801-mRNA-1"/>
    </source>
</evidence>
<dbReference type="EMBL" id="UZAH01006721">
    <property type="protein sequence ID" value="VDO31595.1"/>
    <property type="molecule type" value="Genomic_DNA"/>
</dbReference>
<dbReference type="PANTHER" id="PTHR21593:SF36">
    <property type="entry name" value="DUF148 DOMAIN-CONTAINING PROTEIN-RELATED"/>
    <property type="match status" value="1"/>
</dbReference>
<dbReference type="InterPro" id="IPR052823">
    <property type="entry name" value="SXP/RAL-2_related"/>
</dbReference>
<sequence length="112" mass="11869">MNSAVFILAIVGAVLCGPGGDNGRGGRGGPGARGGPGGHHGGPPFLQNVTDEARQEFFSILHNKNETTEQHKAELLTWAEKYGILDQVQPFAANLTDFGGHRGKHNQTPSPW</sequence>